<feature type="transmembrane region" description="Helical" evidence="1">
    <location>
        <begin position="231"/>
        <end position="248"/>
    </location>
</feature>
<feature type="transmembrane region" description="Helical" evidence="1">
    <location>
        <begin position="118"/>
        <end position="136"/>
    </location>
</feature>
<feature type="transmembrane region" description="Helical" evidence="1">
    <location>
        <begin position="288"/>
        <end position="308"/>
    </location>
</feature>
<dbReference type="Proteomes" id="UP001180453">
    <property type="component" value="Unassembled WGS sequence"/>
</dbReference>
<evidence type="ECO:0000313" key="2">
    <source>
        <dbReference type="EMBL" id="MDR7268402.1"/>
    </source>
</evidence>
<proteinExistence type="predicted"/>
<dbReference type="EMBL" id="JAVDXU010000001">
    <property type="protein sequence ID" value="MDR7268402.1"/>
    <property type="molecule type" value="Genomic_DNA"/>
</dbReference>
<dbReference type="SUPFAM" id="SSF81343">
    <property type="entry name" value="Fumarate reductase respiratory complex transmembrane subunits"/>
    <property type="match status" value="1"/>
</dbReference>
<keyword evidence="1" id="KW-0472">Membrane</keyword>
<feature type="transmembrane region" description="Helical" evidence="1">
    <location>
        <begin position="52"/>
        <end position="72"/>
    </location>
</feature>
<keyword evidence="3" id="KW-1185">Reference proteome</keyword>
<dbReference type="RefSeq" id="WP_310261819.1">
    <property type="nucleotide sequence ID" value="NZ_JAVDXU010000001.1"/>
</dbReference>
<feature type="transmembrane region" description="Helical" evidence="1">
    <location>
        <begin position="92"/>
        <end position="112"/>
    </location>
</feature>
<evidence type="ECO:0000313" key="3">
    <source>
        <dbReference type="Proteomes" id="UP001180453"/>
    </source>
</evidence>
<dbReference type="Gene3D" id="1.20.1300.10">
    <property type="entry name" value="Fumarate reductase/succinate dehydrogenase, transmembrane subunit"/>
    <property type="match status" value="1"/>
</dbReference>
<sequence>MDMQLRSSDDGLGTPAPVPAARQAVALAPALAAMAYPFWLRAFHASGPQWPLAALPLLAAFAMPLLAALLWLRAAGAVPGSAFELRTRRLALMSVAAPPLFVFCAFLLSVLGRPVAEPLAWVVAWLTAGLWAWAGSRRVEPPAAQPADATARVAHGLLAAMLLAFVAFHLANHLFGLLGPQAHAAVMKVGRGVYRLPAVEAMLVALLLLQLSLGSRLAWRWSRQRMDGYRAVQVATGVYLGFFLLTHMNSALVSARALQGIATDWAWASGAPQGLLLDAWNIRLLPHYALGVFCVLAHLCCGLRSVLLAHGRPPAGVNRVWLAGLAVSASVSVAIVAGLCGLRITGN</sequence>
<accession>A0ABU1YHR4</accession>
<name>A0ABU1YHR4_ROSSA</name>
<organism evidence="2 3">
    <name type="scientific">Roseateles saccharophilus</name>
    <name type="common">Pseudomonas saccharophila</name>
    <dbReference type="NCBI Taxonomy" id="304"/>
    <lineage>
        <taxon>Bacteria</taxon>
        <taxon>Pseudomonadati</taxon>
        <taxon>Pseudomonadota</taxon>
        <taxon>Betaproteobacteria</taxon>
        <taxon>Burkholderiales</taxon>
        <taxon>Sphaerotilaceae</taxon>
        <taxon>Roseateles</taxon>
    </lineage>
</organism>
<reference evidence="2 3" key="1">
    <citation type="submission" date="2023-07" db="EMBL/GenBank/DDBJ databases">
        <title>Sorghum-associated microbial communities from plants grown in Nebraska, USA.</title>
        <authorList>
            <person name="Schachtman D."/>
        </authorList>
    </citation>
    <scope>NUCLEOTIDE SEQUENCE [LARGE SCALE GENOMIC DNA]</scope>
    <source>
        <strain evidence="2 3">BE314</strain>
    </source>
</reference>
<keyword evidence="1" id="KW-0812">Transmembrane</keyword>
<feature type="transmembrane region" description="Helical" evidence="1">
    <location>
        <begin position="157"/>
        <end position="178"/>
    </location>
</feature>
<protein>
    <submittedName>
        <fullName evidence="2">Succinate dehydrogenase/fumarate reductase cytochrome b subunit</fullName>
    </submittedName>
</protein>
<comment type="caution">
    <text evidence="2">The sequence shown here is derived from an EMBL/GenBank/DDBJ whole genome shotgun (WGS) entry which is preliminary data.</text>
</comment>
<keyword evidence="1" id="KW-1133">Transmembrane helix</keyword>
<feature type="transmembrane region" description="Helical" evidence="1">
    <location>
        <begin position="198"/>
        <end position="219"/>
    </location>
</feature>
<feature type="transmembrane region" description="Helical" evidence="1">
    <location>
        <begin position="20"/>
        <end position="40"/>
    </location>
</feature>
<dbReference type="InterPro" id="IPR034804">
    <property type="entry name" value="SQR/QFR_C/D"/>
</dbReference>
<feature type="transmembrane region" description="Helical" evidence="1">
    <location>
        <begin position="320"/>
        <end position="344"/>
    </location>
</feature>
<gene>
    <name evidence="2" type="ORF">J2X20_001031</name>
</gene>
<evidence type="ECO:0000256" key="1">
    <source>
        <dbReference type="SAM" id="Phobius"/>
    </source>
</evidence>